<keyword evidence="2 5" id="KW-0285">Flavoprotein</keyword>
<dbReference type="PATRIC" id="fig|1203554.3.peg.1082"/>
<comment type="similarity">
    <text evidence="5">Belongs to the FAD-dependent oxidoreductase 2 family. FRD/SDH subfamily.</text>
</comment>
<gene>
    <name evidence="7" type="ORF">HMPREF1476_01059</name>
</gene>
<dbReference type="InterPro" id="IPR010960">
    <property type="entry name" value="Flavocytochrome_c"/>
</dbReference>
<dbReference type="PRINTS" id="PR00411">
    <property type="entry name" value="PNDRDTASEI"/>
</dbReference>
<evidence type="ECO:0000256" key="4">
    <source>
        <dbReference type="ARBA" id="ARBA00023002"/>
    </source>
</evidence>
<dbReference type="STRING" id="1203554.HMPREF1476_01059"/>
<dbReference type="SUPFAM" id="SSF56425">
    <property type="entry name" value="Succinate dehydrogenase/fumarate reductase flavoprotein, catalytic domain"/>
    <property type="match status" value="1"/>
</dbReference>
<dbReference type="NCBIfam" id="TIGR01813">
    <property type="entry name" value="flavo_cyto_c"/>
    <property type="match status" value="1"/>
</dbReference>
<dbReference type="Gene3D" id="3.50.50.60">
    <property type="entry name" value="FAD/NAD(P)-binding domain"/>
    <property type="match status" value="1"/>
</dbReference>
<dbReference type="InterPro" id="IPR027477">
    <property type="entry name" value="Succ_DH/fumarate_Rdtase_cat_sf"/>
</dbReference>
<evidence type="ECO:0000256" key="2">
    <source>
        <dbReference type="ARBA" id="ARBA00022630"/>
    </source>
</evidence>
<dbReference type="InterPro" id="IPR050315">
    <property type="entry name" value="FAD-oxidoreductase_2"/>
</dbReference>
<accession>S3BJ24</accession>
<dbReference type="PANTHER" id="PTHR43400">
    <property type="entry name" value="FUMARATE REDUCTASE"/>
    <property type="match status" value="1"/>
</dbReference>
<evidence type="ECO:0000313" key="7">
    <source>
        <dbReference type="EMBL" id="EPD99380.1"/>
    </source>
</evidence>
<dbReference type="Proteomes" id="UP000014400">
    <property type="component" value="Unassembled WGS sequence"/>
</dbReference>
<sequence>MLRRTLLSSLLQTALLGAAGGIGFAPGKAAARNNARSAPVEECEADLVIVGSGAAGLSAGLAALEAGVRKVVILEKAAIAGGHTMLASGSVSAVFGADVDKLIDAMLTAGAGENNPALVETLARQSGAAFEWLAEHGVNWMKTPYRAVGSPGAWSYSTGSAQAGYDYVQCLNRAYHRLGGRILYRTSASSLLFAAAESLDGHARSAVAGIFAERPEGPMLLIRTPAVIIAAGGFTANRAMIAAFRPDIDPQTPTTANPRGELLDGSTGDGILMAQAAGAKLVDMSAVEVVPFTGGRLTDFVGGDVWLNAEGRRFVSEGETFDVIRSAVEAQPEGRLWVVSDVKSNKGATLPVKLMSGTVASAESLEALAKALQVPFTTLRASIDRWNQSVKSGWDQDFNRPMPAQAQTIDTPPFYYGEERFSIHYTSGGIAISPKAQVLDRDDHPIPGLYAAGETTGGVHGRTRLGGCALTDCFVFGRIAGKEAALRSQKSLRPR</sequence>
<keyword evidence="4 5" id="KW-0560">Oxidoreductase</keyword>
<reference evidence="7 8" key="1">
    <citation type="submission" date="2013-04" db="EMBL/GenBank/DDBJ databases">
        <title>The Genome Sequence of Sutterella wadsworthensis HGA0223.</title>
        <authorList>
            <consortium name="The Broad Institute Genomics Platform"/>
            <person name="Earl A."/>
            <person name="Ward D."/>
            <person name="Feldgarden M."/>
            <person name="Gevers D."/>
            <person name="Schmidt T.M."/>
            <person name="Dover J."/>
            <person name="Dai D."/>
            <person name="Walker B."/>
            <person name="Young S."/>
            <person name="Zeng Q."/>
            <person name="Gargeya S."/>
            <person name="Fitzgerald M."/>
            <person name="Haas B."/>
            <person name="Abouelleil A."/>
            <person name="Allen A.W."/>
            <person name="Alvarado L."/>
            <person name="Arachchi H.M."/>
            <person name="Berlin A.M."/>
            <person name="Chapman S.B."/>
            <person name="Gainer-Dewar J."/>
            <person name="Goldberg J."/>
            <person name="Griggs A."/>
            <person name="Gujja S."/>
            <person name="Hansen M."/>
            <person name="Howarth C."/>
            <person name="Imamovic A."/>
            <person name="Ireland A."/>
            <person name="Larimer J."/>
            <person name="McCowan C."/>
            <person name="Murphy C."/>
            <person name="Pearson M."/>
            <person name="Poon T.W."/>
            <person name="Priest M."/>
            <person name="Roberts A."/>
            <person name="Saif S."/>
            <person name="Shea T."/>
            <person name="Sisk P."/>
            <person name="Sykes S."/>
            <person name="Wortman J."/>
            <person name="Nusbaum C."/>
            <person name="Birren B."/>
        </authorList>
    </citation>
    <scope>NUCLEOTIDE SEQUENCE [LARGE SCALE GENOMIC DNA]</scope>
    <source>
        <strain evidence="7 8">HGA0223</strain>
    </source>
</reference>
<dbReference type="GO" id="GO:0016491">
    <property type="term" value="F:oxidoreductase activity"/>
    <property type="evidence" value="ECO:0007669"/>
    <property type="project" value="UniProtKB-KW"/>
</dbReference>
<evidence type="ECO:0000313" key="8">
    <source>
        <dbReference type="Proteomes" id="UP000014400"/>
    </source>
</evidence>
<dbReference type="InterPro" id="IPR036188">
    <property type="entry name" value="FAD/NAD-bd_sf"/>
</dbReference>
<dbReference type="PANTHER" id="PTHR43400:SF7">
    <property type="entry name" value="FAD-DEPENDENT OXIDOREDUCTASE 2 FAD BINDING DOMAIN-CONTAINING PROTEIN"/>
    <property type="match status" value="1"/>
</dbReference>
<keyword evidence="3 5" id="KW-0274">FAD</keyword>
<dbReference type="Gene3D" id="3.90.700.10">
    <property type="entry name" value="Succinate dehydrogenase/fumarate reductase flavoprotein, catalytic domain"/>
    <property type="match status" value="1"/>
</dbReference>
<evidence type="ECO:0000256" key="1">
    <source>
        <dbReference type="ARBA" id="ARBA00001974"/>
    </source>
</evidence>
<dbReference type="GO" id="GO:0010181">
    <property type="term" value="F:FMN binding"/>
    <property type="evidence" value="ECO:0007669"/>
    <property type="project" value="InterPro"/>
</dbReference>
<comment type="cofactor">
    <cofactor evidence="1">
        <name>FAD</name>
        <dbReference type="ChEBI" id="CHEBI:57692"/>
    </cofactor>
</comment>
<dbReference type="HOGENOM" id="CLU_011398_4_5_4"/>
<name>S3BJ24_9BURK</name>
<proteinExistence type="inferred from homology"/>
<evidence type="ECO:0000256" key="3">
    <source>
        <dbReference type="ARBA" id="ARBA00022827"/>
    </source>
</evidence>
<dbReference type="AlphaFoldDB" id="S3BJ24"/>
<organism evidence="7 8">
    <name type="scientific">Sutterella wadsworthensis HGA0223</name>
    <dbReference type="NCBI Taxonomy" id="1203554"/>
    <lineage>
        <taxon>Bacteria</taxon>
        <taxon>Pseudomonadati</taxon>
        <taxon>Pseudomonadota</taxon>
        <taxon>Betaproteobacteria</taxon>
        <taxon>Burkholderiales</taxon>
        <taxon>Sutterellaceae</taxon>
        <taxon>Sutterella</taxon>
    </lineage>
</organism>
<protein>
    <submittedName>
        <fullName evidence="7">Flavocytochrome c</fullName>
    </submittedName>
</protein>
<feature type="domain" description="FAD-dependent oxidoreductase 2 FAD-binding" evidence="6">
    <location>
        <begin position="46"/>
        <end position="470"/>
    </location>
</feature>
<dbReference type="InterPro" id="IPR003953">
    <property type="entry name" value="FAD-dep_OxRdtase_2_FAD-bd"/>
</dbReference>
<dbReference type="SUPFAM" id="SSF51905">
    <property type="entry name" value="FAD/NAD(P)-binding domain"/>
    <property type="match status" value="1"/>
</dbReference>
<dbReference type="eggNOG" id="COG1053">
    <property type="taxonomic scope" value="Bacteria"/>
</dbReference>
<dbReference type="EMBL" id="ATCF01000016">
    <property type="protein sequence ID" value="EPD99380.1"/>
    <property type="molecule type" value="Genomic_DNA"/>
</dbReference>
<dbReference type="Pfam" id="PF00890">
    <property type="entry name" value="FAD_binding_2"/>
    <property type="match status" value="1"/>
</dbReference>
<dbReference type="RefSeq" id="WP_016474364.1">
    <property type="nucleotide sequence ID" value="NZ_KE150480.1"/>
</dbReference>
<evidence type="ECO:0000259" key="6">
    <source>
        <dbReference type="Pfam" id="PF00890"/>
    </source>
</evidence>
<keyword evidence="8" id="KW-1185">Reference proteome</keyword>
<comment type="caution">
    <text evidence="7">The sequence shown here is derived from an EMBL/GenBank/DDBJ whole genome shotgun (WGS) entry which is preliminary data.</text>
</comment>
<evidence type="ECO:0000256" key="5">
    <source>
        <dbReference type="RuleBase" id="RU366062"/>
    </source>
</evidence>